<sequence length="40" mass="4892">MDVKNNMYGEKDREQIQGGMKGMIKVIWRKEKTKIHRERE</sequence>
<accession>A0ABV5W974</accession>
<dbReference type="EMBL" id="JBHMAF010000001">
    <property type="protein sequence ID" value="MFB9756950.1"/>
    <property type="molecule type" value="Genomic_DNA"/>
</dbReference>
<evidence type="ECO:0000313" key="2">
    <source>
        <dbReference type="Proteomes" id="UP001589609"/>
    </source>
</evidence>
<evidence type="ECO:0000313" key="1">
    <source>
        <dbReference type="EMBL" id="MFB9756950.1"/>
    </source>
</evidence>
<proteinExistence type="predicted"/>
<reference evidence="1 2" key="1">
    <citation type="submission" date="2024-09" db="EMBL/GenBank/DDBJ databases">
        <authorList>
            <person name="Sun Q."/>
            <person name="Mori K."/>
        </authorList>
    </citation>
    <scope>NUCLEOTIDE SEQUENCE [LARGE SCALE GENOMIC DNA]</scope>
    <source>
        <strain evidence="1 2">JCM 11201</strain>
    </source>
</reference>
<comment type="caution">
    <text evidence="1">The sequence shown here is derived from an EMBL/GenBank/DDBJ whole genome shotgun (WGS) entry which is preliminary data.</text>
</comment>
<dbReference type="Proteomes" id="UP001589609">
    <property type="component" value="Unassembled WGS sequence"/>
</dbReference>
<organism evidence="1 2">
    <name type="scientific">Ectobacillus funiculus</name>
    <dbReference type="NCBI Taxonomy" id="137993"/>
    <lineage>
        <taxon>Bacteria</taxon>
        <taxon>Bacillati</taxon>
        <taxon>Bacillota</taxon>
        <taxon>Bacilli</taxon>
        <taxon>Bacillales</taxon>
        <taxon>Bacillaceae</taxon>
        <taxon>Ectobacillus</taxon>
    </lineage>
</organism>
<name>A0ABV5W974_9BACI</name>
<keyword evidence="2" id="KW-1185">Reference proteome</keyword>
<protein>
    <submittedName>
        <fullName evidence="1">Uncharacterized protein</fullName>
    </submittedName>
</protein>
<gene>
    <name evidence="1" type="ORF">ACFFMS_00050</name>
</gene>